<reference evidence="8 9" key="1">
    <citation type="submission" date="2019-06" db="EMBL/GenBank/DDBJ databases">
        <title>Whole genome sequence for Cellvibrionaceae sp. R142.</title>
        <authorList>
            <person name="Wang G."/>
        </authorList>
    </citation>
    <scope>NUCLEOTIDE SEQUENCE [LARGE SCALE GENOMIC DNA]</scope>
    <source>
        <strain evidence="8 9">R142</strain>
    </source>
</reference>
<evidence type="ECO:0000256" key="4">
    <source>
        <dbReference type="ARBA" id="ARBA00022631"/>
    </source>
</evidence>
<dbReference type="Proteomes" id="UP000319732">
    <property type="component" value="Unassembled WGS sequence"/>
</dbReference>
<evidence type="ECO:0000256" key="2">
    <source>
        <dbReference type="ARBA" id="ARBA00004754"/>
    </source>
</evidence>
<dbReference type="NCBIfam" id="TIGR03180">
    <property type="entry name" value="UraD_2"/>
    <property type="match status" value="1"/>
</dbReference>
<organism evidence="8 9">
    <name type="scientific">Exilibacterium tricleocarpae</name>
    <dbReference type="NCBI Taxonomy" id="2591008"/>
    <lineage>
        <taxon>Bacteria</taxon>
        <taxon>Pseudomonadati</taxon>
        <taxon>Pseudomonadota</taxon>
        <taxon>Gammaproteobacteria</taxon>
        <taxon>Cellvibrionales</taxon>
        <taxon>Cellvibrionaceae</taxon>
        <taxon>Exilibacterium</taxon>
    </lineage>
</organism>
<dbReference type="EC" id="4.1.1.97" evidence="3"/>
<keyword evidence="9" id="KW-1185">Reference proteome</keyword>
<accession>A0A545UA20</accession>
<dbReference type="Pfam" id="PF09349">
    <property type="entry name" value="OHCU_decarbox"/>
    <property type="match status" value="1"/>
</dbReference>
<dbReference type="EMBL" id="VHSG01000002">
    <property type="protein sequence ID" value="TQV86325.1"/>
    <property type="molecule type" value="Genomic_DNA"/>
</dbReference>
<dbReference type="SUPFAM" id="SSF158694">
    <property type="entry name" value="UraD-Like"/>
    <property type="match status" value="1"/>
</dbReference>
<dbReference type="PANTHER" id="PTHR43466">
    <property type="entry name" value="2-OXO-4-HYDROXY-4-CARBOXY-5-UREIDOIMIDAZOLINE DECARBOXYLASE-RELATED"/>
    <property type="match status" value="1"/>
</dbReference>
<dbReference type="GO" id="GO:0051997">
    <property type="term" value="F:2-oxo-4-hydroxy-4-carboxy-5-ureidoimidazoline decarboxylase activity"/>
    <property type="evidence" value="ECO:0007669"/>
    <property type="project" value="UniProtKB-EC"/>
</dbReference>
<comment type="caution">
    <text evidence="8">The sequence shown here is derived from an EMBL/GenBank/DDBJ whole genome shotgun (WGS) entry which is preliminary data.</text>
</comment>
<comment type="catalytic activity">
    <reaction evidence="1">
        <text>5-hydroxy-2-oxo-4-ureido-2,5-dihydro-1H-imidazole-5-carboxylate + H(+) = (S)-allantoin + CO2</text>
        <dbReference type="Rhea" id="RHEA:26301"/>
        <dbReference type="ChEBI" id="CHEBI:15378"/>
        <dbReference type="ChEBI" id="CHEBI:15678"/>
        <dbReference type="ChEBI" id="CHEBI:16526"/>
        <dbReference type="ChEBI" id="CHEBI:58639"/>
        <dbReference type="EC" id="4.1.1.97"/>
    </reaction>
</comment>
<evidence type="ECO:0000313" key="8">
    <source>
        <dbReference type="EMBL" id="TQV86325.1"/>
    </source>
</evidence>
<evidence type="ECO:0000259" key="7">
    <source>
        <dbReference type="Pfam" id="PF09349"/>
    </source>
</evidence>
<sequence length="156" mass="16394">MPAAAAVDFFLGCCQCLSWAQAMASARPFASVAALVAAADRIWAAADEAMMLEAFAGHARIGDRAALAQKFSAAAREQGRVAAATEAEIAALAAGNEAYIAKNGFLFIVCATGKSAAQMLALLETRLGNERGQELYEAAREQGKITALRLRQRVES</sequence>
<dbReference type="InterPro" id="IPR036778">
    <property type="entry name" value="OHCU_decarboxylase_sf"/>
</dbReference>
<protein>
    <recommendedName>
        <fullName evidence="3">2-oxo-4-hydroxy-4-carboxy-5-ureidoimidazoline decarboxylase</fullName>
        <ecNumber evidence="3">4.1.1.97</ecNumber>
    </recommendedName>
</protein>
<keyword evidence="6 8" id="KW-0456">Lyase</keyword>
<evidence type="ECO:0000313" key="9">
    <source>
        <dbReference type="Proteomes" id="UP000319732"/>
    </source>
</evidence>
<dbReference type="OrthoDB" id="9800909at2"/>
<comment type="pathway">
    <text evidence="2">Purine metabolism; urate degradation; (S)-allantoin from urate: step 3/3.</text>
</comment>
<evidence type="ECO:0000256" key="1">
    <source>
        <dbReference type="ARBA" id="ARBA00001163"/>
    </source>
</evidence>
<dbReference type="Gene3D" id="1.10.3330.10">
    <property type="entry name" value="Oxo-4-hydroxy-4-carboxy-5-ureidoimidazoline decarboxylase"/>
    <property type="match status" value="1"/>
</dbReference>
<evidence type="ECO:0000256" key="3">
    <source>
        <dbReference type="ARBA" id="ARBA00012257"/>
    </source>
</evidence>
<feature type="domain" description="Oxo-4-hydroxy-4-carboxy-5-ureidoimidazoline decarboxylase" evidence="7">
    <location>
        <begin position="1"/>
        <end position="151"/>
    </location>
</feature>
<dbReference type="InterPro" id="IPR018020">
    <property type="entry name" value="OHCU_decarboxylase"/>
</dbReference>
<dbReference type="GO" id="GO:0019628">
    <property type="term" value="P:urate catabolic process"/>
    <property type="evidence" value="ECO:0007669"/>
    <property type="project" value="TreeGrafter"/>
</dbReference>
<proteinExistence type="predicted"/>
<dbReference type="AlphaFoldDB" id="A0A545UA20"/>
<name>A0A545UA20_9GAMM</name>
<dbReference type="GO" id="GO:0006144">
    <property type="term" value="P:purine nucleobase metabolic process"/>
    <property type="evidence" value="ECO:0007669"/>
    <property type="project" value="UniProtKB-KW"/>
</dbReference>
<dbReference type="NCBIfam" id="NF010372">
    <property type="entry name" value="PRK13798.1"/>
    <property type="match status" value="1"/>
</dbReference>
<keyword evidence="5" id="KW-0210">Decarboxylase</keyword>
<gene>
    <name evidence="8" type="primary">uraD</name>
    <name evidence="8" type="ORF">FKG94_01220</name>
</gene>
<evidence type="ECO:0000256" key="6">
    <source>
        <dbReference type="ARBA" id="ARBA00023239"/>
    </source>
</evidence>
<dbReference type="PANTHER" id="PTHR43466:SF1">
    <property type="entry name" value="2-OXO-4-HYDROXY-4-CARBOXY-5-UREIDOIMIDAZOLINE DECARBOXYLASE-RELATED"/>
    <property type="match status" value="1"/>
</dbReference>
<dbReference type="InterPro" id="IPR017595">
    <property type="entry name" value="OHCU_decarboxylase-2"/>
</dbReference>
<evidence type="ECO:0000256" key="5">
    <source>
        <dbReference type="ARBA" id="ARBA00022793"/>
    </source>
</evidence>
<keyword evidence="4" id="KW-0659">Purine metabolism</keyword>